<dbReference type="PANTHER" id="PTHR10160:SF19">
    <property type="entry name" value="PROTON-TRANSLOCATING NAD(P)(+) TRANSHYDROGENASE"/>
    <property type="match status" value="1"/>
</dbReference>
<evidence type="ECO:0000256" key="6">
    <source>
        <dbReference type="ARBA" id="ARBA00022967"/>
    </source>
</evidence>
<dbReference type="PANTHER" id="PTHR10160">
    <property type="entry name" value="NAD(P) TRANSHYDROGENASE"/>
    <property type="match status" value="1"/>
</dbReference>
<comment type="similarity">
    <text evidence="2">Belongs to the AlaDH/PNT family.</text>
</comment>
<evidence type="ECO:0000313" key="14">
    <source>
        <dbReference type="EMBL" id="MBP3191849.1"/>
    </source>
</evidence>
<gene>
    <name evidence="14" type="ORF">NATSA_04140</name>
</gene>
<dbReference type="EC" id="7.1.1.1" evidence="3"/>
<dbReference type="SMART" id="SM01002">
    <property type="entry name" value="AlaDh_PNT_C"/>
    <property type="match status" value="1"/>
</dbReference>
<dbReference type="GO" id="GO:0005886">
    <property type="term" value="C:plasma membrane"/>
    <property type="evidence" value="ECO:0007669"/>
    <property type="project" value="TreeGrafter"/>
</dbReference>
<keyword evidence="7" id="KW-0520">NAD</keyword>
<dbReference type="GO" id="GO:0050661">
    <property type="term" value="F:NADP binding"/>
    <property type="evidence" value="ECO:0007669"/>
    <property type="project" value="TreeGrafter"/>
</dbReference>
<protein>
    <recommendedName>
        <fullName evidence="9">NAD(P) transhydrogenase subunit alpha part 1</fullName>
        <ecNumber evidence="3">7.1.1.1</ecNumber>
    </recommendedName>
    <alternativeName>
        <fullName evidence="11">Nicotinamide nucleotide transhydrogenase subunit alpha 1</fullName>
    </alternativeName>
    <alternativeName>
        <fullName evidence="10">Pyridine nucleotide transhydrogenase subunit alpha 1</fullName>
    </alternativeName>
</protein>
<dbReference type="CDD" id="cd05304">
    <property type="entry name" value="Rubrum_tdh"/>
    <property type="match status" value="1"/>
</dbReference>
<proteinExistence type="inferred from homology"/>
<evidence type="ECO:0000256" key="10">
    <source>
        <dbReference type="ARBA" id="ARBA00076996"/>
    </source>
</evidence>
<dbReference type="RefSeq" id="WP_210510669.1">
    <property type="nucleotide sequence ID" value="NZ_JAFIDN010000002.1"/>
</dbReference>
<dbReference type="Gene3D" id="3.40.50.720">
    <property type="entry name" value="NAD(P)-binding Rossmann-like Domain"/>
    <property type="match status" value="2"/>
</dbReference>
<dbReference type="AlphaFoldDB" id="A0A8J7RQ50"/>
<dbReference type="SUPFAM" id="SSF52283">
    <property type="entry name" value="Formate/glycerate dehydrogenase catalytic domain-like"/>
    <property type="match status" value="1"/>
</dbReference>
<evidence type="ECO:0000256" key="2">
    <source>
        <dbReference type="ARBA" id="ARBA00005689"/>
    </source>
</evidence>
<dbReference type="Pfam" id="PF05222">
    <property type="entry name" value="AlaDh_PNT_N"/>
    <property type="match status" value="1"/>
</dbReference>
<dbReference type="NCBIfam" id="NF006942">
    <property type="entry name" value="PRK09424.1"/>
    <property type="match status" value="1"/>
</dbReference>
<keyword evidence="14" id="KW-0560">Oxidoreductase</keyword>
<dbReference type="InterPro" id="IPR036291">
    <property type="entry name" value="NAD(P)-bd_dom_sf"/>
</dbReference>
<dbReference type="InterPro" id="IPR007886">
    <property type="entry name" value="AlaDH/PNT_N"/>
</dbReference>
<dbReference type="SUPFAM" id="SSF51735">
    <property type="entry name" value="NAD(P)-binding Rossmann-fold domains"/>
    <property type="match status" value="1"/>
</dbReference>
<dbReference type="InterPro" id="IPR007698">
    <property type="entry name" value="AlaDH/PNT_NAD(H)-bd"/>
</dbReference>
<feature type="domain" description="Alanine dehydrogenase/pyridine nucleotide transhydrogenase NAD(H)-binding" evidence="12">
    <location>
        <begin position="148"/>
        <end position="312"/>
    </location>
</feature>
<keyword evidence="5" id="KW-0521">NADP</keyword>
<comment type="caution">
    <text evidence="14">The sequence shown here is derived from an EMBL/GenBank/DDBJ whole genome shotgun (WGS) entry which is preliminary data.</text>
</comment>
<dbReference type="InterPro" id="IPR008143">
    <property type="entry name" value="Ala_DH/PNT_CS2"/>
</dbReference>
<dbReference type="Proteomes" id="UP000673975">
    <property type="component" value="Unassembled WGS sequence"/>
</dbReference>
<evidence type="ECO:0000256" key="3">
    <source>
        <dbReference type="ARBA" id="ARBA00012943"/>
    </source>
</evidence>
<dbReference type="EMBL" id="JAFIDN010000002">
    <property type="protein sequence ID" value="MBP3191849.1"/>
    <property type="molecule type" value="Genomic_DNA"/>
</dbReference>
<sequence length="367" mass="39139">MLLGILRENRAGETRVALSPDGVSAAKKLGLEVGIEAGAGSRSFFSDESYQVQGARIFHDRSELLADADIAVQVNPPDEDVITQLKADTVWISFMSPGENQDRIRSMESANVTVMSMESIPRISRAQSMDALSSMASIAGYKAVLVAASALGKYMPMMMTAAGTIPPAKVLVLGAGVAGLQAIATARRLGAAVEAFDVRSAVKEQVESLGAAFVEVEMDEDAEGEGGYAKELDQSSREKQQELIHKHAAKSDIVITTALVPGKKAPVLVTEPMVRDMMPGSVILDMAAGQGGNCELSRPDEEIEQHQVTIFGPTNLPASMPVNASRLYGKNILALLGHLIKDGKMTFDFEDQITRDTILTHNGKGGR</sequence>
<dbReference type="GO" id="GO:0008750">
    <property type="term" value="F:proton-translocating NAD(P)+ transhydrogenase activity"/>
    <property type="evidence" value="ECO:0007669"/>
    <property type="project" value="UniProtKB-EC"/>
</dbReference>
<evidence type="ECO:0000256" key="11">
    <source>
        <dbReference type="ARBA" id="ARBA00084087"/>
    </source>
</evidence>
<evidence type="ECO:0000256" key="5">
    <source>
        <dbReference type="ARBA" id="ARBA00022857"/>
    </source>
</evidence>
<evidence type="ECO:0000259" key="13">
    <source>
        <dbReference type="SMART" id="SM01003"/>
    </source>
</evidence>
<dbReference type="GO" id="GO:0016491">
    <property type="term" value="F:oxidoreductase activity"/>
    <property type="evidence" value="ECO:0007669"/>
    <property type="project" value="UniProtKB-KW"/>
</dbReference>
<accession>A0A8J7RQ50</accession>
<keyword evidence="15" id="KW-1185">Reference proteome</keyword>
<keyword evidence="4" id="KW-0547">Nucleotide-binding</keyword>
<evidence type="ECO:0000256" key="4">
    <source>
        <dbReference type="ARBA" id="ARBA00022741"/>
    </source>
</evidence>
<comment type="catalytic activity">
    <reaction evidence="8">
        <text>NAD(+) + NADPH + H(+)(in) = NADH + NADP(+) + H(+)(out)</text>
        <dbReference type="Rhea" id="RHEA:47992"/>
        <dbReference type="ChEBI" id="CHEBI:15378"/>
        <dbReference type="ChEBI" id="CHEBI:57540"/>
        <dbReference type="ChEBI" id="CHEBI:57783"/>
        <dbReference type="ChEBI" id="CHEBI:57945"/>
        <dbReference type="ChEBI" id="CHEBI:58349"/>
        <dbReference type="EC" id="7.1.1.1"/>
    </reaction>
</comment>
<dbReference type="SMART" id="SM01003">
    <property type="entry name" value="AlaDh_PNT_N"/>
    <property type="match status" value="1"/>
</dbReference>
<evidence type="ECO:0000256" key="1">
    <source>
        <dbReference type="ARBA" id="ARBA00003943"/>
    </source>
</evidence>
<organism evidence="14 15">
    <name type="scientific">Natronogracilivirga saccharolytica</name>
    <dbReference type="NCBI Taxonomy" id="2812953"/>
    <lineage>
        <taxon>Bacteria</taxon>
        <taxon>Pseudomonadati</taxon>
        <taxon>Balneolota</taxon>
        <taxon>Balneolia</taxon>
        <taxon>Balneolales</taxon>
        <taxon>Cyclonatronaceae</taxon>
        <taxon>Natronogracilivirga</taxon>
    </lineage>
</organism>
<reference evidence="14" key="1">
    <citation type="submission" date="2021-02" db="EMBL/GenBank/DDBJ databases">
        <title>Natronogracilivirga saccharolytica gen. nov. sp. nov. a new anaerobic, haloalkiliphilic carbohydrate-fermenting bacterium from soda lake and proposing of Cyclonatronumiaceae fam. nov. in the phylum Balneolaeota.</title>
        <authorList>
            <person name="Zhilina T.N."/>
            <person name="Sorokin D.Y."/>
            <person name="Zavarzina D.G."/>
            <person name="Toshchakov S.V."/>
            <person name="Kublanov I.V."/>
        </authorList>
    </citation>
    <scope>NUCLEOTIDE SEQUENCE</scope>
    <source>
        <strain evidence="14">Z-1702</strain>
    </source>
</reference>
<evidence type="ECO:0000256" key="9">
    <source>
        <dbReference type="ARBA" id="ARBA00071353"/>
    </source>
</evidence>
<dbReference type="GO" id="GO:0006740">
    <property type="term" value="P:NADPH regeneration"/>
    <property type="evidence" value="ECO:0007669"/>
    <property type="project" value="TreeGrafter"/>
</dbReference>
<name>A0A8J7RQ50_9BACT</name>
<dbReference type="PROSITE" id="PS00837">
    <property type="entry name" value="ALADH_PNT_2"/>
    <property type="match status" value="1"/>
</dbReference>
<dbReference type="Pfam" id="PF01262">
    <property type="entry name" value="AlaDh_PNT_C"/>
    <property type="match status" value="1"/>
</dbReference>
<evidence type="ECO:0000256" key="7">
    <source>
        <dbReference type="ARBA" id="ARBA00023027"/>
    </source>
</evidence>
<evidence type="ECO:0000256" key="8">
    <source>
        <dbReference type="ARBA" id="ARBA00048202"/>
    </source>
</evidence>
<keyword evidence="6" id="KW-1278">Translocase</keyword>
<dbReference type="FunFam" id="3.40.50.720:FF:000188">
    <property type="entry name" value="NAD(P) transhydrogenase alpha subunit 1"/>
    <property type="match status" value="1"/>
</dbReference>
<feature type="domain" description="Alanine dehydrogenase/pyridine nucleotide transhydrogenase N-terminal" evidence="13">
    <location>
        <begin position="4"/>
        <end position="139"/>
    </location>
</feature>
<evidence type="ECO:0000259" key="12">
    <source>
        <dbReference type="SMART" id="SM01002"/>
    </source>
</evidence>
<evidence type="ECO:0000313" key="15">
    <source>
        <dbReference type="Proteomes" id="UP000673975"/>
    </source>
</evidence>
<comment type="function">
    <text evidence="1">The transhydrogenation between NADH and NADP is coupled to respiration and ATP hydrolysis and functions as a proton pump across the membrane.</text>
</comment>